<gene>
    <name evidence="8" type="ORF">FLA105534_01278</name>
</gene>
<evidence type="ECO:0000256" key="4">
    <source>
        <dbReference type="SAM" id="Coils"/>
    </source>
</evidence>
<evidence type="ECO:0000256" key="5">
    <source>
        <dbReference type="SAM" id="Phobius"/>
    </source>
</evidence>
<dbReference type="Pfam" id="PF13181">
    <property type="entry name" value="TPR_8"/>
    <property type="match status" value="1"/>
</dbReference>
<dbReference type="GO" id="GO:0043565">
    <property type="term" value="F:sequence-specific DNA binding"/>
    <property type="evidence" value="ECO:0007669"/>
    <property type="project" value="InterPro"/>
</dbReference>
<feature type="coiled-coil region" evidence="4">
    <location>
        <begin position="415"/>
        <end position="477"/>
    </location>
</feature>
<dbReference type="Pfam" id="PF12833">
    <property type="entry name" value="HTH_18"/>
    <property type="match status" value="1"/>
</dbReference>
<keyword evidence="2" id="KW-0238">DNA-binding</keyword>
<dbReference type="PROSITE" id="PS01124">
    <property type="entry name" value="HTH_ARAC_FAMILY_2"/>
    <property type="match status" value="1"/>
</dbReference>
<feature type="chain" id="PRO_5026894440" description="HTH araC/xylS-type domain-containing protein" evidence="6">
    <location>
        <begin position="19"/>
        <end position="586"/>
    </location>
</feature>
<dbReference type="RefSeq" id="WP_173969975.1">
    <property type="nucleotide sequence ID" value="NZ_CADCSU010000061.1"/>
</dbReference>
<dbReference type="SUPFAM" id="SSF48452">
    <property type="entry name" value="TPR-like"/>
    <property type="match status" value="2"/>
</dbReference>
<feature type="domain" description="HTH araC/xylS-type" evidence="7">
    <location>
        <begin position="481"/>
        <end position="585"/>
    </location>
</feature>
<dbReference type="Gene3D" id="1.10.10.60">
    <property type="entry name" value="Homeodomain-like"/>
    <property type="match status" value="2"/>
</dbReference>
<evidence type="ECO:0000313" key="8">
    <source>
        <dbReference type="EMBL" id="CAA9196699.1"/>
    </source>
</evidence>
<protein>
    <recommendedName>
        <fullName evidence="7">HTH araC/xylS-type domain-containing protein</fullName>
    </recommendedName>
</protein>
<keyword evidence="5" id="KW-1133">Transmembrane helix</keyword>
<evidence type="ECO:0000259" key="7">
    <source>
        <dbReference type="PROSITE" id="PS01124"/>
    </source>
</evidence>
<sequence length="586" mass="67812">MRLIISFLLFFVLNTAVSQQKNALTEQEYLLLKDKIRLTANANVDSAIVFANQMVKSNNNKHLAFANGALSYLIQLKGNSAKSKEKYQLALKYLDKMPDDRDKKQLRSILYNYNGLSEWKRGNFSGAIESYQQGMKLSVEIGDIIQIVKFKNNIASINVAVGNYRLAIKDLRQLNDFVDKNEGVYTKEQYLNNKSNINISLAGSYEAYYMKDAKSKMLLDSAEYFYKKTVSYSQNFPDNKIVAKLSLGNIYSWQKDYANAEKTYYDIVFLANQNNMPEILCTANYNLGDLHYTTKKYDKALVFFKKSDSIGEHTKTNQIDYLKSNYYQAKIYNILKEPELAYKHSKIYLDNYEKSESKLNDEILEVNYKLGVGDLTNEMVTIQEKYKYDVFLNKALKVFYVVLFVAIVFLLIKNIRDKNKAHKKMNDLIEEFKANLEKKANAPEQEQVQEIEEVFEQEEILLKKENANLSIDEAKENKIVEKLLALESKHEYLNADFTLPYVAKKIKTNTTYLSYVVNKRFGKSFGEYSNELKINYVINEMITNHMYRKYSTQAIAESVGFKNAVSFAKSFRKRTGVSPAQFANNI</sequence>
<keyword evidence="9" id="KW-1185">Reference proteome</keyword>
<feature type="signal peptide" evidence="6">
    <location>
        <begin position="1"/>
        <end position="18"/>
    </location>
</feature>
<dbReference type="SMART" id="SM00342">
    <property type="entry name" value="HTH_ARAC"/>
    <property type="match status" value="1"/>
</dbReference>
<dbReference type="AlphaFoldDB" id="A0A6J4GEI2"/>
<dbReference type="SUPFAM" id="SSF46689">
    <property type="entry name" value="Homeodomain-like"/>
    <property type="match status" value="1"/>
</dbReference>
<organism evidence="8 9">
    <name type="scientific">Flavobacterium bizetiae</name>
    <dbReference type="NCBI Taxonomy" id="2704140"/>
    <lineage>
        <taxon>Bacteria</taxon>
        <taxon>Pseudomonadati</taxon>
        <taxon>Bacteroidota</taxon>
        <taxon>Flavobacteriia</taxon>
        <taxon>Flavobacteriales</taxon>
        <taxon>Flavobacteriaceae</taxon>
        <taxon>Flavobacterium</taxon>
    </lineage>
</organism>
<evidence type="ECO:0000256" key="1">
    <source>
        <dbReference type="ARBA" id="ARBA00023015"/>
    </source>
</evidence>
<reference evidence="8 9" key="1">
    <citation type="submission" date="2020-02" db="EMBL/GenBank/DDBJ databases">
        <authorList>
            <person name="Criscuolo A."/>
        </authorList>
    </citation>
    <scope>NUCLEOTIDE SEQUENCE [LARGE SCALE GENOMIC DNA]</scope>
    <source>
        <strain evidence="8">CIP105534</strain>
    </source>
</reference>
<dbReference type="Gene3D" id="1.25.40.10">
    <property type="entry name" value="Tetratricopeptide repeat domain"/>
    <property type="match status" value="2"/>
</dbReference>
<dbReference type="PANTHER" id="PTHR43280:SF2">
    <property type="entry name" value="HTH-TYPE TRANSCRIPTIONAL REGULATOR EXSA"/>
    <property type="match status" value="1"/>
</dbReference>
<accession>A0A6J4GEI2</accession>
<dbReference type="InterPro" id="IPR009057">
    <property type="entry name" value="Homeodomain-like_sf"/>
</dbReference>
<dbReference type="SMART" id="SM00028">
    <property type="entry name" value="TPR"/>
    <property type="match status" value="4"/>
</dbReference>
<dbReference type="InterPro" id="IPR018060">
    <property type="entry name" value="HTH_AraC"/>
</dbReference>
<evidence type="ECO:0000313" key="9">
    <source>
        <dbReference type="Proteomes" id="UP000479938"/>
    </source>
</evidence>
<keyword evidence="1" id="KW-0805">Transcription regulation</keyword>
<evidence type="ECO:0000256" key="3">
    <source>
        <dbReference type="ARBA" id="ARBA00023163"/>
    </source>
</evidence>
<evidence type="ECO:0000256" key="2">
    <source>
        <dbReference type="ARBA" id="ARBA00023125"/>
    </source>
</evidence>
<keyword evidence="6" id="KW-0732">Signal</keyword>
<feature type="transmembrane region" description="Helical" evidence="5">
    <location>
        <begin position="398"/>
        <end position="415"/>
    </location>
</feature>
<keyword evidence="5" id="KW-0472">Membrane</keyword>
<dbReference type="GO" id="GO:0003700">
    <property type="term" value="F:DNA-binding transcription factor activity"/>
    <property type="evidence" value="ECO:0007669"/>
    <property type="project" value="InterPro"/>
</dbReference>
<name>A0A6J4GEI2_9FLAO</name>
<dbReference type="InterPro" id="IPR019734">
    <property type="entry name" value="TPR_rpt"/>
</dbReference>
<dbReference type="Proteomes" id="UP000479938">
    <property type="component" value="Unassembled WGS sequence"/>
</dbReference>
<dbReference type="InterPro" id="IPR011990">
    <property type="entry name" value="TPR-like_helical_dom_sf"/>
</dbReference>
<proteinExistence type="predicted"/>
<keyword evidence="4" id="KW-0175">Coiled coil</keyword>
<dbReference type="EMBL" id="CADCSU010000061">
    <property type="protein sequence ID" value="CAA9196699.1"/>
    <property type="molecule type" value="Genomic_DNA"/>
</dbReference>
<keyword evidence="5" id="KW-0812">Transmembrane</keyword>
<keyword evidence="3" id="KW-0804">Transcription</keyword>
<evidence type="ECO:0000256" key="6">
    <source>
        <dbReference type="SAM" id="SignalP"/>
    </source>
</evidence>
<dbReference type="PANTHER" id="PTHR43280">
    <property type="entry name" value="ARAC-FAMILY TRANSCRIPTIONAL REGULATOR"/>
    <property type="match status" value="1"/>
</dbReference>